<dbReference type="STRING" id="1123243.SAMN02745190_00534"/>
<dbReference type="Proteomes" id="UP000184404">
    <property type="component" value="Unassembled WGS sequence"/>
</dbReference>
<organism evidence="3 4">
    <name type="scientific">Schwartzia succinivorans DSM 10502</name>
    <dbReference type="NCBI Taxonomy" id="1123243"/>
    <lineage>
        <taxon>Bacteria</taxon>
        <taxon>Bacillati</taxon>
        <taxon>Bacillota</taxon>
        <taxon>Negativicutes</taxon>
        <taxon>Selenomonadales</taxon>
        <taxon>Selenomonadaceae</taxon>
        <taxon>Schwartzia</taxon>
    </lineage>
</organism>
<dbReference type="AlphaFoldDB" id="A0A1M4TN17"/>
<evidence type="ECO:0000256" key="2">
    <source>
        <dbReference type="SAM" id="SignalP"/>
    </source>
</evidence>
<evidence type="ECO:0008006" key="5">
    <source>
        <dbReference type="Google" id="ProtNLM"/>
    </source>
</evidence>
<feature type="signal peptide" evidence="2">
    <location>
        <begin position="1"/>
        <end position="23"/>
    </location>
</feature>
<reference evidence="3 4" key="1">
    <citation type="submission" date="2016-11" db="EMBL/GenBank/DDBJ databases">
        <authorList>
            <person name="Jaros S."/>
            <person name="Januszkiewicz K."/>
            <person name="Wedrychowicz H."/>
        </authorList>
    </citation>
    <scope>NUCLEOTIDE SEQUENCE [LARGE SCALE GENOMIC DNA]</scope>
    <source>
        <strain evidence="3 4">DSM 10502</strain>
    </source>
</reference>
<gene>
    <name evidence="3" type="ORF">SAMN02745190_00534</name>
</gene>
<dbReference type="OrthoDB" id="1669040at2"/>
<dbReference type="EMBL" id="FQUG01000002">
    <property type="protein sequence ID" value="SHE45764.1"/>
    <property type="molecule type" value="Genomic_DNA"/>
</dbReference>
<evidence type="ECO:0000313" key="4">
    <source>
        <dbReference type="Proteomes" id="UP000184404"/>
    </source>
</evidence>
<accession>A0A1M4TN17</accession>
<feature type="region of interest" description="Disordered" evidence="1">
    <location>
        <begin position="186"/>
        <end position="206"/>
    </location>
</feature>
<sequence>MKRIFQLFVFTMMFALSVPMAFAYTEKSEVQEGADITTVKAFALAAPEYTPLDGAPSYQDLIRIQNTTEGVTKRKIVTYDYISEELFHQMGEDIRQIDRRLSKQIFRKKVENFADAYVVLTVVNGRRKFGTAFYFDVFKSGTNELLYAYMIMADKNDPDDEKNYKMMTDKFYKNFEWAAEKQQKEKGKALREAQRKAEREAEKAKK</sequence>
<evidence type="ECO:0000313" key="3">
    <source>
        <dbReference type="EMBL" id="SHE45764.1"/>
    </source>
</evidence>
<feature type="chain" id="PRO_5013222868" description="DUF4468 domain-containing protein" evidence="2">
    <location>
        <begin position="24"/>
        <end position="206"/>
    </location>
</feature>
<dbReference type="RefSeq" id="WP_072934616.1">
    <property type="nucleotide sequence ID" value="NZ_FQUG01000002.1"/>
</dbReference>
<proteinExistence type="predicted"/>
<evidence type="ECO:0000256" key="1">
    <source>
        <dbReference type="SAM" id="MobiDB-lite"/>
    </source>
</evidence>
<protein>
    <recommendedName>
        <fullName evidence="5">DUF4468 domain-containing protein</fullName>
    </recommendedName>
</protein>
<keyword evidence="4" id="KW-1185">Reference proteome</keyword>
<name>A0A1M4TN17_9FIRM</name>
<keyword evidence="2" id="KW-0732">Signal</keyword>